<evidence type="ECO:0000256" key="1">
    <source>
        <dbReference type="ARBA" id="ARBA00023122"/>
    </source>
</evidence>
<feature type="domain" description="CBS" evidence="3">
    <location>
        <begin position="76"/>
        <end position="136"/>
    </location>
</feature>
<keyword evidence="5" id="KW-1185">Reference proteome</keyword>
<dbReference type="InterPro" id="IPR051257">
    <property type="entry name" value="Diverse_CBS-Domain"/>
</dbReference>
<feature type="domain" description="CBS" evidence="3">
    <location>
        <begin position="10"/>
        <end position="65"/>
    </location>
</feature>
<dbReference type="SUPFAM" id="SSF54631">
    <property type="entry name" value="CBS-domain pair"/>
    <property type="match status" value="1"/>
</dbReference>
<proteinExistence type="predicted"/>
<evidence type="ECO:0000259" key="3">
    <source>
        <dbReference type="PROSITE" id="PS51371"/>
    </source>
</evidence>
<dbReference type="PANTHER" id="PTHR43080:SF2">
    <property type="entry name" value="CBS DOMAIN-CONTAINING PROTEIN"/>
    <property type="match status" value="1"/>
</dbReference>
<keyword evidence="1 2" id="KW-0129">CBS domain</keyword>
<dbReference type="InterPro" id="IPR000644">
    <property type="entry name" value="CBS_dom"/>
</dbReference>
<dbReference type="SMART" id="SM00116">
    <property type="entry name" value="CBS"/>
    <property type="match status" value="2"/>
</dbReference>
<comment type="caution">
    <text evidence="4">The sequence shown here is derived from an EMBL/GenBank/DDBJ whole genome shotgun (WGS) entry which is preliminary data.</text>
</comment>
<accession>A0A1V2ZZA0</accession>
<evidence type="ECO:0000313" key="4">
    <source>
        <dbReference type="EMBL" id="OOC10438.1"/>
    </source>
</evidence>
<dbReference type="Pfam" id="PF00571">
    <property type="entry name" value="CBS"/>
    <property type="match status" value="2"/>
</dbReference>
<dbReference type="EMBL" id="MUZR01000016">
    <property type="protein sequence ID" value="OOC10438.1"/>
    <property type="molecule type" value="Genomic_DNA"/>
</dbReference>
<dbReference type="InterPro" id="IPR046342">
    <property type="entry name" value="CBS_dom_sf"/>
</dbReference>
<dbReference type="PROSITE" id="PS51371">
    <property type="entry name" value="CBS"/>
    <property type="match status" value="2"/>
</dbReference>
<dbReference type="Gene3D" id="3.10.580.10">
    <property type="entry name" value="CBS-domain"/>
    <property type="match status" value="2"/>
</dbReference>
<dbReference type="Proteomes" id="UP000189177">
    <property type="component" value="Unassembled WGS sequence"/>
</dbReference>
<evidence type="ECO:0000256" key="2">
    <source>
        <dbReference type="PROSITE-ProRule" id="PRU00703"/>
    </source>
</evidence>
<organism evidence="4 5">
    <name type="scientific">Thioalkalivibrio halophilus</name>
    <dbReference type="NCBI Taxonomy" id="252474"/>
    <lineage>
        <taxon>Bacteria</taxon>
        <taxon>Pseudomonadati</taxon>
        <taxon>Pseudomonadota</taxon>
        <taxon>Gammaproteobacteria</taxon>
        <taxon>Chromatiales</taxon>
        <taxon>Ectothiorhodospiraceae</taxon>
        <taxon>Thioalkalivibrio</taxon>
    </lineage>
</organism>
<gene>
    <name evidence="4" type="ORF">B1A74_05685</name>
</gene>
<name>A0A1V2ZZA0_9GAMM</name>
<protein>
    <recommendedName>
        <fullName evidence="3">CBS domain-containing protein</fullName>
    </recommendedName>
</protein>
<sequence length="136" mass="14479">MPVPTIESIMIRDPLTIAANTRLGEALEMMMQRNLRHLPVMNGEELLGVASDRDILLAEVAHVDLSDHSSLKIGDVCALDAYCVSPDTPLPEVLRGMAERHIGSALVCGEDGSPLGIFTSTDACRELAQVLEGAAG</sequence>
<dbReference type="STRING" id="252474.B1A74_05685"/>
<evidence type="ECO:0000313" key="5">
    <source>
        <dbReference type="Proteomes" id="UP000189177"/>
    </source>
</evidence>
<reference evidence="4 5" key="1">
    <citation type="submission" date="2017-02" db="EMBL/GenBank/DDBJ databases">
        <title>Genomic diversity within the haloalkaliphilic genus Thioalkalivibrio.</title>
        <authorList>
            <person name="Ahn A.-C."/>
            <person name="Meier-Kolthoff J."/>
            <person name="Overmars L."/>
            <person name="Richter M."/>
            <person name="Woyke T."/>
            <person name="Sorokin D.Y."/>
            <person name="Muyzer G."/>
        </authorList>
    </citation>
    <scope>NUCLEOTIDE SEQUENCE [LARGE SCALE GENOMIC DNA]</scope>
    <source>
        <strain evidence="4 5">HL17</strain>
    </source>
</reference>
<dbReference type="PANTHER" id="PTHR43080">
    <property type="entry name" value="CBS DOMAIN-CONTAINING PROTEIN CBSX3, MITOCHONDRIAL"/>
    <property type="match status" value="1"/>
</dbReference>
<dbReference type="AlphaFoldDB" id="A0A1V2ZZA0"/>